<dbReference type="SUPFAM" id="SSF144232">
    <property type="entry name" value="HIT/MYND zinc finger-like"/>
    <property type="match status" value="1"/>
</dbReference>
<evidence type="ECO:0000313" key="8">
    <source>
        <dbReference type="Proteomes" id="UP000824120"/>
    </source>
</evidence>
<dbReference type="Pfam" id="PF01753">
    <property type="entry name" value="zf-MYND"/>
    <property type="match status" value="1"/>
</dbReference>
<keyword evidence="8" id="KW-1185">Reference proteome</keyword>
<dbReference type="Gene3D" id="6.10.140.2220">
    <property type="match status" value="1"/>
</dbReference>
<name>A0A9J5YB61_SOLCO</name>
<dbReference type="InterPro" id="IPR002893">
    <property type="entry name" value="Znf_MYND"/>
</dbReference>
<feature type="domain" description="MYND-type" evidence="6">
    <location>
        <begin position="78"/>
        <end position="115"/>
    </location>
</feature>
<keyword evidence="5" id="KW-1133">Transmembrane helix</keyword>
<evidence type="ECO:0000256" key="1">
    <source>
        <dbReference type="ARBA" id="ARBA00022723"/>
    </source>
</evidence>
<dbReference type="Proteomes" id="UP000824120">
    <property type="component" value="Chromosome 7"/>
</dbReference>
<evidence type="ECO:0000256" key="5">
    <source>
        <dbReference type="SAM" id="Phobius"/>
    </source>
</evidence>
<dbReference type="FunFam" id="6.10.140.2220:FF:000006">
    <property type="entry name" value="Ubiquitin carboxyl-terminal hydrolase 15"/>
    <property type="match status" value="1"/>
</dbReference>
<evidence type="ECO:0000259" key="6">
    <source>
        <dbReference type="PROSITE" id="PS50865"/>
    </source>
</evidence>
<accession>A0A9J5YB61</accession>
<protein>
    <recommendedName>
        <fullName evidence="6">MYND-type domain-containing protein</fullName>
    </recommendedName>
</protein>
<comment type="caution">
    <text evidence="7">The sequence shown here is derived from an EMBL/GenBank/DDBJ whole genome shotgun (WGS) entry which is preliminary data.</text>
</comment>
<keyword evidence="2 4" id="KW-0863">Zinc-finger</keyword>
<proteinExistence type="predicted"/>
<keyword evidence="5" id="KW-0472">Membrane</keyword>
<feature type="transmembrane region" description="Helical" evidence="5">
    <location>
        <begin position="12"/>
        <end position="30"/>
    </location>
</feature>
<evidence type="ECO:0000313" key="7">
    <source>
        <dbReference type="EMBL" id="KAG5597373.1"/>
    </source>
</evidence>
<dbReference type="GO" id="GO:0008270">
    <property type="term" value="F:zinc ion binding"/>
    <property type="evidence" value="ECO:0007669"/>
    <property type="project" value="UniProtKB-KW"/>
</dbReference>
<evidence type="ECO:0000256" key="2">
    <source>
        <dbReference type="ARBA" id="ARBA00022771"/>
    </source>
</evidence>
<keyword evidence="5" id="KW-0812">Transmembrane</keyword>
<evidence type="ECO:0000256" key="4">
    <source>
        <dbReference type="PROSITE-ProRule" id="PRU00134"/>
    </source>
</evidence>
<sequence>MLEPRETDIPTLFLVLVVLPLVSYILLGKWNEAAKKKERVGLLAQRAAEEAHKTQTMSAVSITPIPLVPLPSSATHQCARCHSPATTRCSQCKSVRYCSGKCQILHWRQVHKLECLQLGNNCNSSFSKPMLTDELPGRMSFDSYVEVQYSDNNLNQSWLGKTSPDGVTETPIVTPVAPITVSVAMDTSGSPKVGRRSVDKRVHKGNRDILRRGDGTMSESSERDSQSRLSLLCSQEMVTPCFEQDSIADGFNSEHADLMNTMGECHILQKQKEHISRNHRHVSSSLNLEGHETSACKNQKELIDEKCLTRRSAVTALGNSIELFFWKDFNKEKQQG</sequence>
<keyword evidence="3" id="KW-0862">Zinc</keyword>
<evidence type="ECO:0000256" key="3">
    <source>
        <dbReference type="ARBA" id="ARBA00022833"/>
    </source>
</evidence>
<organism evidence="7 8">
    <name type="scientific">Solanum commersonii</name>
    <name type="common">Commerson's wild potato</name>
    <name type="synonym">Commerson's nightshade</name>
    <dbReference type="NCBI Taxonomy" id="4109"/>
    <lineage>
        <taxon>Eukaryota</taxon>
        <taxon>Viridiplantae</taxon>
        <taxon>Streptophyta</taxon>
        <taxon>Embryophyta</taxon>
        <taxon>Tracheophyta</taxon>
        <taxon>Spermatophyta</taxon>
        <taxon>Magnoliopsida</taxon>
        <taxon>eudicotyledons</taxon>
        <taxon>Gunneridae</taxon>
        <taxon>Pentapetalae</taxon>
        <taxon>asterids</taxon>
        <taxon>lamiids</taxon>
        <taxon>Solanales</taxon>
        <taxon>Solanaceae</taxon>
        <taxon>Solanoideae</taxon>
        <taxon>Solaneae</taxon>
        <taxon>Solanum</taxon>
    </lineage>
</organism>
<dbReference type="EMBL" id="JACXVP010000007">
    <property type="protein sequence ID" value="KAG5597373.1"/>
    <property type="molecule type" value="Genomic_DNA"/>
</dbReference>
<dbReference type="PROSITE" id="PS50865">
    <property type="entry name" value="ZF_MYND_2"/>
    <property type="match status" value="1"/>
</dbReference>
<dbReference type="AlphaFoldDB" id="A0A9J5YB61"/>
<keyword evidence="1" id="KW-0479">Metal-binding</keyword>
<gene>
    <name evidence="7" type="ORF">H5410_038605</name>
</gene>
<reference evidence="7 8" key="1">
    <citation type="submission" date="2020-09" db="EMBL/GenBank/DDBJ databases">
        <title>De no assembly of potato wild relative species, Solanum commersonii.</title>
        <authorList>
            <person name="Cho K."/>
        </authorList>
    </citation>
    <scope>NUCLEOTIDE SEQUENCE [LARGE SCALE GENOMIC DNA]</scope>
    <source>
        <strain evidence="7">LZ3.2</strain>
        <tissue evidence="7">Leaf</tissue>
    </source>
</reference>
<dbReference type="OrthoDB" id="1727821at2759"/>